<dbReference type="PROSITE" id="PS50157">
    <property type="entry name" value="ZINC_FINGER_C2H2_2"/>
    <property type="match status" value="1"/>
</dbReference>
<keyword evidence="4" id="KW-1185">Reference proteome</keyword>
<evidence type="ECO:0000259" key="2">
    <source>
        <dbReference type="PROSITE" id="PS50157"/>
    </source>
</evidence>
<name>A0ABP1PV15_9HEXA</name>
<gene>
    <name evidence="3" type="ORF">ODALV1_LOCUS4149</name>
</gene>
<feature type="domain" description="C2H2-type" evidence="2">
    <location>
        <begin position="152"/>
        <end position="176"/>
    </location>
</feature>
<sequence>MASDCQRHFNEEVEIMMNDWLNDETGEGETVGVNMTQGKPGIVLSNKATFTMTSRQDMDTLSTQQRSSELAISFGTSNPTYDESKSQPMFANGVSFESWILGGGLYKYGVWKMGLHKIRCQEFPSVCMSSMHKTYKCPSGIKYHAKYGHSAYVCDIDNCNEGYSTKNRLAAHKLTHIQNFSASRAKINILSAGSVNIGFAPSTAAHQKCHHLK</sequence>
<evidence type="ECO:0000313" key="4">
    <source>
        <dbReference type="Proteomes" id="UP001642540"/>
    </source>
</evidence>
<dbReference type="Gene3D" id="3.30.160.60">
    <property type="entry name" value="Classic Zinc Finger"/>
    <property type="match status" value="1"/>
</dbReference>
<keyword evidence="1" id="KW-0863">Zinc-finger</keyword>
<dbReference type="InterPro" id="IPR013087">
    <property type="entry name" value="Znf_C2H2_type"/>
</dbReference>
<proteinExistence type="predicted"/>
<protein>
    <recommendedName>
        <fullName evidence="2">C2H2-type domain-containing protein</fullName>
    </recommendedName>
</protein>
<dbReference type="EMBL" id="CAXLJM020000013">
    <property type="protein sequence ID" value="CAL8078626.1"/>
    <property type="molecule type" value="Genomic_DNA"/>
</dbReference>
<accession>A0ABP1PV15</accession>
<comment type="caution">
    <text evidence="3">The sequence shown here is derived from an EMBL/GenBank/DDBJ whole genome shotgun (WGS) entry which is preliminary data.</text>
</comment>
<evidence type="ECO:0000256" key="1">
    <source>
        <dbReference type="PROSITE-ProRule" id="PRU00042"/>
    </source>
</evidence>
<keyword evidence="1" id="KW-0862">Zinc</keyword>
<organism evidence="3 4">
    <name type="scientific">Orchesella dallaii</name>
    <dbReference type="NCBI Taxonomy" id="48710"/>
    <lineage>
        <taxon>Eukaryota</taxon>
        <taxon>Metazoa</taxon>
        <taxon>Ecdysozoa</taxon>
        <taxon>Arthropoda</taxon>
        <taxon>Hexapoda</taxon>
        <taxon>Collembola</taxon>
        <taxon>Entomobryomorpha</taxon>
        <taxon>Entomobryoidea</taxon>
        <taxon>Orchesellidae</taxon>
        <taxon>Orchesellinae</taxon>
        <taxon>Orchesella</taxon>
    </lineage>
</organism>
<reference evidence="3 4" key="1">
    <citation type="submission" date="2024-08" db="EMBL/GenBank/DDBJ databases">
        <authorList>
            <person name="Cucini C."/>
            <person name="Frati F."/>
        </authorList>
    </citation>
    <scope>NUCLEOTIDE SEQUENCE [LARGE SCALE GENOMIC DNA]</scope>
</reference>
<dbReference type="Proteomes" id="UP001642540">
    <property type="component" value="Unassembled WGS sequence"/>
</dbReference>
<dbReference type="PROSITE" id="PS00028">
    <property type="entry name" value="ZINC_FINGER_C2H2_1"/>
    <property type="match status" value="1"/>
</dbReference>
<evidence type="ECO:0000313" key="3">
    <source>
        <dbReference type="EMBL" id="CAL8078626.1"/>
    </source>
</evidence>
<keyword evidence="1" id="KW-0479">Metal-binding</keyword>